<evidence type="ECO:0000256" key="4">
    <source>
        <dbReference type="RuleBase" id="RU004075"/>
    </source>
</evidence>
<dbReference type="RefSeq" id="WP_345467673.1">
    <property type="nucleotide sequence ID" value="NZ_BAABRP010000022.1"/>
</dbReference>
<dbReference type="InterPro" id="IPR000192">
    <property type="entry name" value="Aminotrans_V_dom"/>
</dbReference>
<protein>
    <submittedName>
        <fullName evidence="7">Serine-pyruvate aminotransferase</fullName>
    </submittedName>
</protein>
<dbReference type="SUPFAM" id="SSF53383">
    <property type="entry name" value="PLP-dependent transferases"/>
    <property type="match status" value="1"/>
</dbReference>
<dbReference type="PANTHER" id="PTHR21152:SF40">
    <property type="entry name" value="ALANINE--GLYOXYLATE AMINOTRANSFERASE"/>
    <property type="match status" value="1"/>
</dbReference>
<keyword evidence="3" id="KW-0663">Pyridoxal phosphate</keyword>
<dbReference type="InterPro" id="IPR024169">
    <property type="entry name" value="SP_NH2Trfase/AEP_transaminase"/>
</dbReference>
<keyword evidence="8" id="KW-1185">Reference proteome</keyword>
<dbReference type="PIRSF" id="PIRSF000524">
    <property type="entry name" value="SPT"/>
    <property type="match status" value="1"/>
</dbReference>
<dbReference type="GO" id="GO:0008483">
    <property type="term" value="F:transaminase activity"/>
    <property type="evidence" value="ECO:0007669"/>
    <property type="project" value="UniProtKB-KW"/>
</dbReference>
<dbReference type="EMBL" id="BAABRP010000022">
    <property type="protein sequence ID" value="GAA5514675.1"/>
    <property type="molecule type" value="Genomic_DNA"/>
</dbReference>
<dbReference type="InterPro" id="IPR020578">
    <property type="entry name" value="Aminotrans_V_PyrdxlP_BS"/>
</dbReference>
<evidence type="ECO:0000256" key="3">
    <source>
        <dbReference type="ARBA" id="ARBA00022898"/>
    </source>
</evidence>
<dbReference type="InterPro" id="IPR015424">
    <property type="entry name" value="PyrdxlP-dep_Trfase"/>
</dbReference>
<dbReference type="Gene3D" id="3.40.640.10">
    <property type="entry name" value="Type I PLP-dependent aspartate aminotransferase-like (Major domain)"/>
    <property type="match status" value="1"/>
</dbReference>
<dbReference type="InterPro" id="IPR015422">
    <property type="entry name" value="PyrdxlP-dep_Trfase_small"/>
</dbReference>
<evidence type="ECO:0000256" key="2">
    <source>
        <dbReference type="ARBA" id="ARBA00009236"/>
    </source>
</evidence>
<keyword evidence="7" id="KW-0032">Aminotransferase</keyword>
<dbReference type="Pfam" id="PF00266">
    <property type="entry name" value="Aminotran_5"/>
    <property type="match status" value="1"/>
</dbReference>
<sequence>MSERPLPPHTPLNRPRLIAPGPVEVEPRVLLELARPQIHHRAPEGVARLMEAREKLTRLLGDPYDAVITTSSGTGAFEGALISLTPEGGRVVNAQAGKFSERWGDMSERLGYDTTRVARPWGDLLDLQEVADAAKDAHTLLVTHSETSTGALHDLAAIAQAARAQNPDLIIIADCITSYGVAELRPAAWGVDVVVSGSQKGAATPPGLGFVLFSPQVQERMVPAPRRGFSLDLTRELKGQKAGNTPQTPAINLISALSVALDRLLAVPLEVLWAEKRQQADALLAAGAALGAPSWTERPSPAVAVLKPPAPLTGRQVAARLAGMGQRALAGQAPFEDAVFRVSTLGYADRYDALGIAGMLEDAFQSLGLTFERGVAVQAAWAALAAQGQERAAGPVSTA</sequence>
<dbReference type="Proteomes" id="UP001401887">
    <property type="component" value="Unassembled WGS sequence"/>
</dbReference>
<accession>A0ABP9WD69</accession>
<gene>
    <name evidence="7" type="ORF">Dcar01_03431</name>
</gene>
<organism evidence="7 8">
    <name type="scientific">Deinococcus carri</name>
    <dbReference type="NCBI Taxonomy" id="1211323"/>
    <lineage>
        <taxon>Bacteria</taxon>
        <taxon>Thermotogati</taxon>
        <taxon>Deinococcota</taxon>
        <taxon>Deinococci</taxon>
        <taxon>Deinococcales</taxon>
        <taxon>Deinococcaceae</taxon>
        <taxon>Deinococcus</taxon>
    </lineage>
</organism>
<evidence type="ECO:0000256" key="1">
    <source>
        <dbReference type="ARBA" id="ARBA00001933"/>
    </source>
</evidence>
<dbReference type="InterPro" id="IPR015421">
    <property type="entry name" value="PyrdxlP-dep_Trfase_major"/>
</dbReference>
<proteinExistence type="inferred from homology"/>
<evidence type="ECO:0000256" key="5">
    <source>
        <dbReference type="RuleBase" id="RU004504"/>
    </source>
</evidence>
<comment type="caution">
    <text evidence="7">The sequence shown here is derived from an EMBL/GenBank/DDBJ whole genome shotgun (WGS) entry which is preliminary data.</text>
</comment>
<evidence type="ECO:0000313" key="7">
    <source>
        <dbReference type="EMBL" id="GAA5514675.1"/>
    </source>
</evidence>
<feature type="domain" description="Aminotransferase class V" evidence="6">
    <location>
        <begin position="37"/>
        <end position="285"/>
    </location>
</feature>
<dbReference type="PROSITE" id="PS00595">
    <property type="entry name" value="AA_TRANSFER_CLASS_5"/>
    <property type="match status" value="1"/>
</dbReference>
<evidence type="ECO:0000259" key="6">
    <source>
        <dbReference type="Pfam" id="PF00266"/>
    </source>
</evidence>
<name>A0ABP9WD69_9DEIO</name>
<reference evidence="7 8" key="1">
    <citation type="submission" date="2024-02" db="EMBL/GenBank/DDBJ databases">
        <title>Deinococcus carri NBRC 110142.</title>
        <authorList>
            <person name="Ichikawa N."/>
            <person name="Katano-Makiyama Y."/>
            <person name="Hidaka K."/>
        </authorList>
    </citation>
    <scope>NUCLEOTIDE SEQUENCE [LARGE SCALE GENOMIC DNA]</scope>
    <source>
        <strain evidence="7 8">NBRC 110142</strain>
    </source>
</reference>
<dbReference type="PANTHER" id="PTHR21152">
    <property type="entry name" value="AMINOTRANSFERASE CLASS V"/>
    <property type="match status" value="1"/>
</dbReference>
<evidence type="ECO:0000313" key="8">
    <source>
        <dbReference type="Proteomes" id="UP001401887"/>
    </source>
</evidence>
<dbReference type="Gene3D" id="3.90.1150.10">
    <property type="entry name" value="Aspartate Aminotransferase, domain 1"/>
    <property type="match status" value="1"/>
</dbReference>
<comment type="cofactor">
    <cofactor evidence="1 5">
        <name>pyridoxal 5'-phosphate</name>
        <dbReference type="ChEBI" id="CHEBI:597326"/>
    </cofactor>
</comment>
<comment type="similarity">
    <text evidence="2 4">Belongs to the class-V pyridoxal-phosphate-dependent aminotransferase family.</text>
</comment>
<keyword evidence="7" id="KW-0808">Transferase</keyword>